<dbReference type="EMBL" id="JBIEKR010000010">
    <property type="protein sequence ID" value="MFG6273820.1"/>
    <property type="molecule type" value="Genomic_DNA"/>
</dbReference>
<evidence type="ECO:0000313" key="7">
    <source>
        <dbReference type="Proteomes" id="UP001605989"/>
    </source>
</evidence>
<proteinExistence type="predicted"/>
<keyword evidence="4" id="KW-0456">Lyase</keyword>
<dbReference type="PANTHER" id="PTHR43822">
    <property type="entry name" value="HOMOACONITASE, MITOCHONDRIAL-RELATED"/>
    <property type="match status" value="1"/>
</dbReference>
<dbReference type="PANTHER" id="PTHR43822:SF2">
    <property type="entry name" value="HOMOACONITASE, MITOCHONDRIAL"/>
    <property type="match status" value="1"/>
</dbReference>
<dbReference type="InterPro" id="IPR015931">
    <property type="entry name" value="Acnase/IPM_dHydase_lsu_aba_1/3"/>
</dbReference>
<keyword evidence="3" id="KW-0411">Iron-sulfur</keyword>
<dbReference type="Pfam" id="PF00330">
    <property type="entry name" value="Aconitase"/>
    <property type="match status" value="2"/>
</dbReference>
<keyword evidence="7" id="KW-1185">Reference proteome</keyword>
<evidence type="ECO:0000259" key="5">
    <source>
        <dbReference type="Pfam" id="PF00330"/>
    </source>
</evidence>
<dbReference type="InterPro" id="IPR050067">
    <property type="entry name" value="IPM_dehydratase_rel_enz"/>
</dbReference>
<evidence type="ECO:0000256" key="4">
    <source>
        <dbReference type="ARBA" id="ARBA00023239"/>
    </source>
</evidence>
<evidence type="ECO:0000256" key="3">
    <source>
        <dbReference type="ARBA" id="ARBA00023014"/>
    </source>
</evidence>
<dbReference type="Gene3D" id="3.30.499.10">
    <property type="entry name" value="Aconitase, domain 3"/>
    <property type="match status" value="2"/>
</dbReference>
<dbReference type="InterPro" id="IPR001030">
    <property type="entry name" value="Acoase/IPM_deHydtase_lsu_aba"/>
</dbReference>
<evidence type="ECO:0000313" key="6">
    <source>
        <dbReference type="EMBL" id="MFG6273820.1"/>
    </source>
</evidence>
<keyword evidence="2" id="KW-0408">Iron</keyword>
<name>A0ABW7DUW6_9FIRM</name>
<evidence type="ECO:0000256" key="1">
    <source>
        <dbReference type="ARBA" id="ARBA00022723"/>
    </source>
</evidence>
<dbReference type="InterPro" id="IPR036008">
    <property type="entry name" value="Aconitase_4Fe-4S_dom"/>
</dbReference>
<protein>
    <submittedName>
        <fullName evidence="6">Aconitase family protein</fullName>
    </submittedName>
</protein>
<sequence>MNQPLVQQFSQATQAVHCLIPDYIMLTDTISDALLEKLETVSIPCKKKLIVCIDHDTPNSSIAVGKKQRRLLNWAVKEHLPIEKCQGVGYIRLLESYIHRNDIIAGTGCHMACLGAAGALGIQMTEDELWETIKNDKVTLPHPAVLTISLTGTMPNYVSIQDVALAIQKEYSHKIDDHTLIVFKDEIGLTTDQRYDLCHFAQQYGACSALFTEETISCNTTFDISATQPLVVLPGTSNQTEYLGALHGIHVNEVFIGGCRGGKLEDLRAAAAILKGKHIAYRLRLVVTPATSSIYLQALREGLIDIFLDCGAVVMNQGCSVCWGKAQGILDAGEVLVSTGSYHYPGCCGDASADVYLASPCTAAHCAITGILSE</sequence>
<keyword evidence="1" id="KW-0479">Metal-binding</keyword>
<accession>A0ABW7DUW6</accession>
<dbReference type="RefSeq" id="WP_113855159.1">
    <property type="nucleotide sequence ID" value="NZ_CP011940.1"/>
</dbReference>
<comment type="caution">
    <text evidence="6">The sequence shown here is derived from an EMBL/GenBank/DDBJ whole genome shotgun (WGS) entry which is preliminary data.</text>
</comment>
<dbReference type="SUPFAM" id="SSF53732">
    <property type="entry name" value="Aconitase iron-sulfur domain"/>
    <property type="match status" value="1"/>
</dbReference>
<dbReference type="Proteomes" id="UP001605989">
    <property type="component" value="Unassembled WGS sequence"/>
</dbReference>
<feature type="domain" description="Aconitase/3-isopropylmalate dehydratase large subunit alpha/beta/alpha" evidence="5">
    <location>
        <begin position="20"/>
        <end position="212"/>
    </location>
</feature>
<organism evidence="6 7">
    <name type="scientific">Megasphaera hexanoica</name>
    <dbReference type="NCBI Taxonomy" id="1675036"/>
    <lineage>
        <taxon>Bacteria</taxon>
        <taxon>Bacillati</taxon>
        <taxon>Bacillota</taxon>
        <taxon>Negativicutes</taxon>
        <taxon>Veillonellales</taxon>
        <taxon>Veillonellaceae</taxon>
        <taxon>Megasphaera</taxon>
    </lineage>
</organism>
<feature type="domain" description="Aconitase/3-isopropylmalate dehydratase large subunit alpha/beta/alpha" evidence="5">
    <location>
        <begin position="246"/>
        <end position="370"/>
    </location>
</feature>
<gene>
    <name evidence="6" type="ORF">ACGTZG_11545</name>
</gene>
<reference evidence="6 7" key="1">
    <citation type="submission" date="2024-10" db="EMBL/GenBank/DDBJ databases">
        <authorList>
            <person name="Sang B.-I."/>
            <person name="Prabhaharan D."/>
        </authorList>
    </citation>
    <scope>NUCLEOTIDE SEQUENCE [LARGE SCALE GENOMIC DNA]</scope>
    <source>
        <strain evidence="6 7">MH</strain>
    </source>
</reference>
<evidence type="ECO:0000256" key="2">
    <source>
        <dbReference type="ARBA" id="ARBA00023004"/>
    </source>
</evidence>